<evidence type="ECO:0000256" key="2">
    <source>
        <dbReference type="SAM" id="MobiDB-lite"/>
    </source>
</evidence>
<reference evidence="3" key="1">
    <citation type="submission" date="2022-04" db="EMBL/GenBank/DDBJ databases">
        <title>A functionally conserved STORR gene fusion in Papaver species that diverged 16.8 million years ago.</title>
        <authorList>
            <person name="Catania T."/>
        </authorList>
    </citation>
    <scope>NUCLEOTIDE SEQUENCE</scope>
    <source>
        <strain evidence="3">S-188037</strain>
    </source>
</reference>
<dbReference type="Proteomes" id="UP001202328">
    <property type="component" value="Unassembled WGS sequence"/>
</dbReference>
<accession>A0AAD4SRB3</accession>
<proteinExistence type="inferred from homology"/>
<dbReference type="PANTHER" id="PTHR22767">
    <property type="entry name" value="N-TERMINAL ACETYLTRANSFERASE-RELATED"/>
    <property type="match status" value="1"/>
</dbReference>
<dbReference type="AlphaFoldDB" id="A0AAD4SRB3"/>
<evidence type="ECO:0008006" key="5">
    <source>
        <dbReference type="Google" id="ProtNLM"/>
    </source>
</evidence>
<name>A0AAD4SRB3_9MAGN</name>
<evidence type="ECO:0000313" key="3">
    <source>
        <dbReference type="EMBL" id="KAI3917347.1"/>
    </source>
</evidence>
<comment type="similarity">
    <text evidence="1">Belongs to the MDM20/NAA25 family.</text>
</comment>
<feature type="region of interest" description="Disordered" evidence="2">
    <location>
        <begin position="871"/>
        <end position="895"/>
    </location>
</feature>
<dbReference type="InterPro" id="IPR011990">
    <property type="entry name" value="TPR-like_helical_dom_sf"/>
</dbReference>
<dbReference type="InterPro" id="IPR019183">
    <property type="entry name" value="NAA25_NatB_aux_su"/>
</dbReference>
<evidence type="ECO:0000256" key="1">
    <source>
        <dbReference type="ARBA" id="ARBA00006298"/>
    </source>
</evidence>
<gene>
    <name evidence="3" type="ORF">MKW98_027266</name>
</gene>
<dbReference type="GO" id="GO:0031416">
    <property type="term" value="C:NatB complex"/>
    <property type="evidence" value="ECO:0007669"/>
    <property type="project" value="TreeGrafter"/>
</dbReference>
<dbReference type="SUPFAM" id="SSF48452">
    <property type="entry name" value="TPR-like"/>
    <property type="match status" value="1"/>
</dbReference>
<evidence type="ECO:0000313" key="4">
    <source>
        <dbReference type="Proteomes" id="UP001202328"/>
    </source>
</evidence>
<keyword evidence="4" id="KW-1185">Reference proteome</keyword>
<dbReference type="Pfam" id="PF09797">
    <property type="entry name" value="NatB_MDM20"/>
    <property type="match status" value="1"/>
</dbReference>
<dbReference type="PANTHER" id="PTHR22767:SF3">
    <property type="entry name" value="N-ALPHA-ACETYLTRANSFERASE 25, NATB AUXILIARY SUBUNIT"/>
    <property type="match status" value="1"/>
</dbReference>
<organism evidence="3 4">
    <name type="scientific">Papaver atlanticum</name>
    <dbReference type="NCBI Taxonomy" id="357466"/>
    <lineage>
        <taxon>Eukaryota</taxon>
        <taxon>Viridiplantae</taxon>
        <taxon>Streptophyta</taxon>
        <taxon>Embryophyta</taxon>
        <taxon>Tracheophyta</taxon>
        <taxon>Spermatophyta</taxon>
        <taxon>Magnoliopsida</taxon>
        <taxon>Ranunculales</taxon>
        <taxon>Papaveraceae</taxon>
        <taxon>Papaveroideae</taxon>
        <taxon>Papaver</taxon>
    </lineage>
</organism>
<comment type="caution">
    <text evidence="3">The sequence shown here is derived from an EMBL/GenBank/DDBJ whole genome shotgun (WGS) entry which is preliminary data.</text>
</comment>
<sequence length="1026" mass="117706">MVMAQRTYGGIPDRKIRPIVTDYENGQYKNAMKQIVQLEPKFVKSAYIPALKALVGEKMGKHEEALQWCLEAKEKLLKDLLALTDDKMLSAVHAVCQKLGRMDIAISCYEYATDTVPSSLDMLYGLFNCYIRVSAFLKQQQTALKMYKLSGEEMYLMWALCSMQLQVLHGKDGAKLFPLAEGLIKKHLTAHSFLEPEALLVHISVLEQQGKYDIAREILLESGPNLLVIEVDRLRIEGRLLARACDYAAAAEVFMRILQLCNDDWECFLDYLGCLLEDDSRWCSLTTSGPQTFPPRFVACKLHHLSDEEFDSKIAQASEFIQNLPAVTESMNMRGPYWARIEIERRKRLRGKDNEMKEAIYDYFNRFGHLHSFVFDIEMFLQDFSKDEMFELHNNLLTKTTKEESIAAFNKMVTISGVREWFGLMFKQPLQDTEKVNVHRGDLYREMLKLSKHLDPQEAVQGQELLCMACNVLVQLFWRTRQLGYLVEAILVLEFGLNIRRNYWQYKTLLVHLYSYFGVLPLAYEWYKTLDIKNILLETVWHHIVPQMLLSTQWADLAEILHGYISFMEDHFKESPDFIFLAYRHRNYTKAVEFVQFRERLEHSHQYLMSKVESSVLKIKQRADNIDEVQSVLESSNCGIELLELCEERCNSLTFNDDTQSRPWWTPTPDCNHLLGEFNEDAVSGIRETKWQHYSDKPDRKENWRTIVERRSLLPRLIYLSIECASLLKEYGKATDSPSDSSKLQSQTAAQSEIFDLIVRFAESLDLSFDVASSMIAEISSGQRSVEDIPVHIMSLMTFGVFMASWRLSSHDIDALQMVDTVIEKYTQEKLSHMPQPLLSSPENCLSFLVQIVTEPIAWKSLVIQSCIRATPKSSGAGGASSSSGRRRNKKGEHPVVKLTSEMTQSISSSIQSSCGIVEGIIEVIKRELDIPEDGKLEILLTPLQRKPEGVREGPGHFIQTLQDIVPSSADLGSNIARSLESWKPTEVLRRIVKAQRSTLLESLNICESKLKFLESLKQQLLQLSS</sequence>
<dbReference type="Gene3D" id="1.25.40.1040">
    <property type="match status" value="1"/>
</dbReference>
<protein>
    <recommendedName>
        <fullName evidence="5">Phagocyte signaling-impaired protein</fullName>
    </recommendedName>
</protein>
<dbReference type="EMBL" id="JAJJMB010008995">
    <property type="protein sequence ID" value="KAI3917347.1"/>
    <property type="molecule type" value="Genomic_DNA"/>
</dbReference>